<dbReference type="AlphaFoldDB" id="A0A8J2JGR3"/>
<evidence type="ECO:0000313" key="2">
    <source>
        <dbReference type="Proteomes" id="UP000708208"/>
    </source>
</evidence>
<proteinExistence type="predicted"/>
<sequence length="31" mass="3541">AVLADTTPFKSTPTEMFLPMSSKYIHGWMPR</sequence>
<gene>
    <name evidence="1" type="ORF">AFUS01_LOCUS9117</name>
</gene>
<comment type="caution">
    <text evidence="1">The sequence shown here is derived from an EMBL/GenBank/DDBJ whole genome shotgun (WGS) entry which is preliminary data.</text>
</comment>
<reference evidence="1" key="1">
    <citation type="submission" date="2021-06" db="EMBL/GenBank/DDBJ databases">
        <authorList>
            <person name="Hodson N. C."/>
            <person name="Mongue J. A."/>
            <person name="Jaron S. K."/>
        </authorList>
    </citation>
    <scope>NUCLEOTIDE SEQUENCE</scope>
</reference>
<protein>
    <submittedName>
        <fullName evidence="1">Uncharacterized protein</fullName>
    </submittedName>
</protein>
<accession>A0A8J2JGR3</accession>
<keyword evidence="2" id="KW-1185">Reference proteome</keyword>
<feature type="non-terminal residue" evidence="1">
    <location>
        <position position="1"/>
    </location>
</feature>
<name>A0A8J2JGR3_9HEXA</name>
<organism evidence="1 2">
    <name type="scientific">Allacma fusca</name>
    <dbReference type="NCBI Taxonomy" id="39272"/>
    <lineage>
        <taxon>Eukaryota</taxon>
        <taxon>Metazoa</taxon>
        <taxon>Ecdysozoa</taxon>
        <taxon>Arthropoda</taxon>
        <taxon>Hexapoda</taxon>
        <taxon>Collembola</taxon>
        <taxon>Symphypleona</taxon>
        <taxon>Sminthuridae</taxon>
        <taxon>Allacma</taxon>
    </lineage>
</organism>
<dbReference type="EMBL" id="CAJVCH010064811">
    <property type="protein sequence ID" value="CAG7719811.1"/>
    <property type="molecule type" value="Genomic_DNA"/>
</dbReference>
<evidence type="ECO:0000313" key="1">
    <source>
        <dbReference type="EMBL" id="CAG7719811.1"/>
    </source>
</evidence>
<dbReference type="Proteomes" id="UP000708208">
    <property type="component" value="Unassembled WGS sequence"/>
</dbReference>